<keyword evidence="1" id="KW-0472">Membrane</keyword>
<feature type="transmembrane region" description="Helical" evidence="1">
    <location>
        <begin position="79"/>
        <end position="98"/>
    </location>
</feature>
<keyword evidence="3" id="KW-1185">Reference proteome</keyword>
<proteinExistence type="predicted"/>
<dbReference type="AlphaFoldDB" id="A0A251QRM6"/>
<gene>
    <name evidence="2" type="ORF">PRUPE_1G026300</name>
</gene>
<reference evidence="2 3" key="1">
    <citation type="journal article" date="2013" name="Nat. Genet.">
        <title>The high-quality draft genome of peach (Prunus persica) identifies unique patterns of genetic diversity, domestication and genome evolution.</title>
        <authorList>
            <consortium name="International Peach Genome Initiative"/>
            <person name="Verde I."/>
            <person name="Abbott A.G."/>
            <person name="Scalabrin S."/>
            <person name="Jung S."/>
            <person name="Shu S."/>
            <person name="Marroni F."/>
            <person name="Zhebentyayeva T."/>
            <person name="Dettori M.T."/>
            <person name="Grimwood J."/>
            <person name="Cattonaro F."/>
            <person name="Zuccolo A."/>
            <person name="Rossini L."/>
            <person name="Jenkins J."/>
            <person name="Vendramin E."/>
            <person name="Meisel L.A."/>
            <person name="Decroocq V."/>
            <person name="Sosinski B."/>
            <person name="Prochnik S."/>
            <person name="Mitros T."/>
            <person name="Policriti A."/>
            <person name="Cipriani G."/>
            <person name="Dondini L."/>
            <person name="Ficklin S."/>
            <person name="Goodstein D.M."/>
            <person name="Xuan P."/>
            <person name="Del Fabbro C."/>
            <person name="Aramini V."/>
            <person name="Copetti D."/>
            <person name="Gonzalez S."/>
            <person name="Horner D.S."/>
            <person name="Falchi R."/>
            <person name="Lucas S."/>
            <person name="Mica E."/>
            <person name="Maldonado J."/>
            <person name="Lazzari B."/>
            <person name="Bielenberg D."/>
            <person name="Pirona R."/>
            <person name="Miculan M."/>
            <person name="Barakat A."/>
            <person name="Testolin R."/>
            <person name="Stella A."/>
            <person name="Tartarini S."/>
            <person name="Tonutti P."/>
            <person name="Arus P."/>
            <person name="Orellana A."/>
            <person name="Wells C."/>
            <person name="Main D."/>
            <person name="Vizzotto G."/>
            <person name="Silva H."/>
            <person name="Salamini F."/>
            <person name="Schmutz J."/>
            <person name="Morgante M."/>
            <person name="Rokhsar D.S."/>
        </authorList>
    </citation>
    <scope>NUCLEOTIDE SEQUENCE [LARGE SCALE GENOMIC DNA]</scope>
    <source>
        <strain evidence="3">cv. Nemared</strain>
    </source>
</reference>
<evidence type="ECO:0000256" key="1">
    <source>
        <dbReference type="SAM" id="Phobius"/>
    </source>
</evidence>
<keyword evidence="1" id="KW-0812">Transmembrane</keyword>
<keyword evidence="1" id="KW-1133">Transmembrane helix</keyword>
<evidence type="ECO:0000313" key="2">
    <source>
        <dbReference type="EMBL" id="ONI26457.1"/>
    </source>
</evidence>
<dbReference type="EMBL" id="CM007651">
    <property type="protein sequence ID" value="ONI26457.1"/>
    <property type="molecule type" value="Genomic_DNA"/>
</dbReference>
<name>A0A251QRM6_PRUPE</name>
<organism evidence="2 3">
    <name type="scientific">Prunus persica</name>
    <name type="common">Peach</name>
    <name type="synonym">Amygdalus persica</name>
    <dbReference type="NCBI Taxonomy" id="3760"/>
    <lineage>
        <taxon>Eukaryota</taxon>
        <taxon>Viridiplantae</taxon>
        <taxon>Streptophyta</taxon>
        <taxon>Embryophyta</taxon>
        <taxon>Tracheophyta</taxon>
        <taxon>Spermatophyta</taxon>
        <taxon>Magnoliopsida</taxon>
        <taxon>eudicotyledons</taxon>
        <taxon>Gunneridae</taxon>
        <taxon>Pentapetalae</taxon>
        <taxon>rosids</taxon>
        <taxon>fabids</taxon>
        <taxon>Rosales</taxon>
        <taxon>Rosaceae</taxon>
        <taxon>Amygdaloideae</taxon>
        <taxon>Amygdaleae</taxon>
        <taxon>Prunus</taxon>
    </lineage>
</organism>
<dbReference type="Gramene" id="ONI26457">
    <property type="protein sequence ID" value="ONI26457"/>
    <property type="gene ID" value="PRUPE_1G026300"/>
</dbReference>
<accession>A0A251QRM6</accession>
<protein>
    <submittedName>
        <fullName evidence="2">Uncharacterized protein</fullName>
    </submittedName>
</protein>
<dbReference type="Proteomes" id="UP000006882">
    <property type="component" value="Chromosome G1"/>
</dbReference>
<evidence type="ECO:0000313" key="3">
    <source>
        <dbReference type="Proteomes" id="UP000006882"/>
    </source>
</evidence>
<sequence>MKIGSNNLYWRIKGNGVGHLQTVAGGRRLESDGGGRRRAVATNGGGGRWPAAGVRRWWPAAGVRRWWPAARYDWLDMDMWHSMLALEGVALCVILICFNDIFVKLGTTIWSFALC</sequence>